<protein>
    <recommendedName>
        <fullName evidence="1">N-acetyltransferase domain-containing protein</fullName>
    </recommendedName>
</protein>
<evidence type="ECO:0000313" key="2">
    <source>
        <dbReference type="EMBL" id="GJD93032.1"/>
    </source>
</evidence>
<dbReference type="PANTHER" id="PTHR43441:SF2">
    <property type="entry name" value="FAMILY ACETYLTRANSFERASE, PUTATIVE (AFU_ORTHOLOGUE AFUA_7G00850)-RELATED"/>
    <property type="match status" value="1"/>
</dbReference>
<reference evidence="2" key="1">
    <citation type="journal article" date="2021" name="Front. Microbiol.">
        <title>Comprehensive Comparative Genomics and Phenotyping of Methylobacterium Species.</title>
        <authorList>
            <person name="Alessa O."/>
            <person name="Ogura Y."/>
            <person name="Fujitani Y."/>
            <person name="Takami H."/>
            <person name="Hayashi T."/>
            <person name="Sahin N."/>
            <person name="Tani A."/>
        </authorList>
    </citation>
    <scope>NUCLEOTIDE SEQUENCE</scope>
    <source>
        <strain evidence="2">DSM 19015</strain>
    </source>
</reference>
<dbReference type="SUPFAM" id="SSF55729">
    <property type="entry name" value="Acyl-CoA N-acyltransferases (Nat)"/>
    <property type="match status" value="1"/>
</dbReference>
<reference evidence="2" key="2">
    <citation type="submission" date="2021-08" db="EMBL/GenBank/DDBJ databases">
        <authorList>
            <person name="Tani A."/>
            <person name="Ola A."/>
            <person name="Ogura Y."/>
            <person name="Katsura K."/>
            <person name="Hayashi T."/>
        </authorList>
    </citation>
    <scope>NUCLEOTIDE SEQUENCE</scope>
    <source>
        <strain evidence="2">DSM 19015</strain>
    </source>
</reference>
<dbReference type="Pfam" id="PF13302">
    <property type="entry name" value="Acetyltransf_3"/>
    <property type="match status" value="1"/>
</dbReference>
<sequence>MTPIDARAGAPCPAGWRLEAVGWYPAPVLPVSDDETPMSSFPASWPMPERQPFAGLYCRLEPLDPALHGNDLYAVASDRDAERLYRWLPDPVPTSREAFEEELLAAAASTDRMAFAVIDGATGRAEGRQSLMDISTAHGSAEIGHILWGPRIAGTRVATEAFFLLADHVFGLGYRRYQWRCNARNGPSRRAAERFGYAFEGIFRQHLVLKGESRDTAWYSILDHEWPDRRTAFKRWLDPENFDEAGRQRRRLSEFRPAS</sequence>
<evidence type="ECO:0000259" key="1">
    <source>
        <dbReference type="PROSITE" id="PS51186"/>
    </source>
</evidence>
<dbReference type="PANTHER" id="PTHR43441">
    <property type="entry name" value="RIBOSOMAL-PROTEIN-SERINE ACETYLTRANSFERASE"/>
    <property type="match status" value="1"/>
</dbReference>
<dbReference type="Proteomes" id="UP001055125">
    <property type="component" value="Unassembled WGS sequence"/>
</dbReference>
<keyword evidence="3" id="KW-1185">Reference proteome</keyword>
<organism evidence="2 3">
    <name type="scientific">Methylobacterium iners</name>
    <dbReference type="NCBI Taxonomy" id="418707"/>
    <lineage>
        <taxon>Bacteria</taxon>
        <taxon>Pseudomonadati</taxon>
        <taxon>Pseudomonadota</taxon>
        <taxon>Alphaproteobacteria</taxon>
        <taxon>Hyphomicrobiales</taxon>
        <taxon>Methylobacteriaceae</taxon>
        <taxon>Methylobacterium</taxon>
    </lineage>
</organism>
<dbReference type="InterPro" id="IPR051908">
    <property type="entry name" value="Ribosomal_N-acetyltransferase"/>
</dbReference>
<name>A0ABQ4RST3_9HYPH</name>
<dbReference type="Gene3D" id="3.40.630.30">
    <property type="match status" value="1"/>
</dbReference>
<dbReference type="PROSITE" id="PS51186">
    <property type="entry name" value="GNAT"/>
    <property type="match status" value="1"/>
</dbReference>
<dbReference type="InterPro" id="IPR000182">
    <property type="entry name" value="GNAT_dom"/>
</dbReference>
<proteinExistence type="predicted"/>
<gene>
    <name evidence="2" type="ORF">OCOJLMKI_0218</name>
</gene>
<feature type="domain" description="N-acetyltransferase" evidence="1">
    <location>
        <begin position="71"/>
        <end position="225"/>
    </location>
</feature>
<dbReference type="InterPro" id="IPR016181">
    <property type="entry name" value="Acyl_CoA_acyltransferase"/>
</dbReference>
<accession>A0ABQ4RST3</accession>
<evidence type="ECO:0000313" key="3">
    <source>
        <dbReference type="Proteomes" id="UP001055125"/>
    </source>
</evidence>
<dbReference type="EMBL" id="BPQP01000004">
    <property type="protein sequence ID" value="GJD93032.1"/>
    <property type="molecule type" value="Genomic_DNA"/>
</dbReference>
<comment type="caution">
    <text evidence="2">The sequence shown here is derived from an EMBL/GenBank/DDBJ whole genome shotgun (WGS) entry which is preliminary data.</text>
</comment>